<evidence type="ECO:0000256" key="1">
    <source>
        <dbReference type="SAM" id="MobiDB-lite"/>
    </source>
</evidence>
<dbReference type="AlphaFoldDB" id="G5CJ13"/>
<evidence type="ECO:0000313" key="2">
    <source>
        <dbReference type="EMBL" id="AEP14290.1"/>
    </source>
</evidence>
<protein>
    <submittedName>
        <fullName evidence="2">Uncharacterized protein</fullName>
    </submittedName>
</protein>
<organism evidence="2">
    <name type="scientific">Sulfobacillus thermotolerans</name>
    <dbReference type="NCBI Taxonomy" id="338644"/>
    <lineage>
        <taxon>Bacteria</taxon>
        <taxon>Bacillati</taxon>
        <taxon>Bacillota</taxon>
        <taxon>Clostridia</taxon>
        <taxon>Eubacteriales</taxon>
        <taxon>Clostridiales Family XVII. Incertae Sedis</taxon>
        <taxon>Sulfobacillus</taxon>
    </lineage>
</organism>
<proteinExistence type="predicted"/>
<geneLocation type="plasmid" evidence="2">
    <name>pL15</name>
</geneLocation>
<name>G5CJ13_9FIRM</name>
<feature type="region of interest" description="Disordered" evidence="1">
    <location>
        <begin position="79"/>
        <end position="124"/>
    </location>
</feature>
<gene>
    <name evidence="2" type="primary">orfL42</name>
</gene>
<accession>G5CJ13</accession>
<reference evidence="2" key="1">
    <citation type="journal article" date="2011" name="Appl. Environ. Microbiol.">
        <title>Two Large, Related, Cryptic Plasmids from Geographically Distinct Isolates of Sulfobacillus thermotolerans.</title>
        <authorList>
            <person name="Deane S.M."/>
            <person name="Rawlings D.E."/>
        </authorList>
    </citation>
    <scope>NUCLEOTIDE SEQUENCE</scope>
    <source>
        <strain evidence="2">L15</strain>
        <plasmid evidence="2">pL15</plasmid>
    </source>
</reference>
<dbReference type="EMBL" id="JN119829">
    <property type="protein sequence ID" value="AEP14290.1"/>
    <property type="molecule type" value="Genomic_DNA"/>
</dbReference>
<sequence length="124" mass="14701">MPANPSRFLISHDWDPKTPLREWCTCPHCLVVWTHKETMHDKADWEWAKAHYSEPTTCSECHTISVPIRKDERKSLPFRMRNEKRRIISGPEPDSESPPVETAEPPSVRRAPWWSRKSREERDL</sequence>
<keyword evidence="2" id="KW-0614">Plasmid</keyword>